<protein>
    <submittedName>
        <fullName evidence="1">Uncharacterized protein</fullName>
    </submittedName>
</protein>
<evidence type="ECO:0000313" key="1">
    <source>
        <dbReference type="EMBL" id="KKK61541.1"/>
    </source>
</evidence>
<name>A0A0F8ZNP2_9ZZZZ</name>
<accession>A0A0F8ZNP2</accession>
<proteinExistence type="predicted"/>
<feature type="non-terminal residue" evidence="1">
    <location>
        <position position="1"/>
    </location>
</feature>
<dbReference type="AlphaFoldDB" id="A0A0F8ZNP2"/>
<dbReference type="EMBL" id="LAZR01062425">
    <property type="protein sequence ID" value="KKK61541.1"/>
    <property type="molecule type" value="Genomic_DNA"/>
</dbReference>
<reference evidence="1" key="1">
    <citation type="journal article" date="2015" name="Nature">
        <title>Complex archaea that bridge the gap between prokaryotes and eukaryotes.</title>
        <authorList>
            <person name="Spang A."/>
            <person name="Saw J.H."/>
            <person name="Jorgensen S.L."/>
            <person name="Zaremba-Niedzwiedzka K."/>
            <person name="Martijn J."/>
            <person name="Lind A.E."/>
            <person name="van Eijk R."/>
            <person name="Schleper C."/>
            <person name="Guy L."/>
            <person name="Ettema T.J."/>
        </authorList>
    </citation>
    <scope>NUCLEOTIDE SEQUENCE</scope>
</reference>
<comment type="caution">
    <text evidence="1">The sequence shown here is derived from an EMBL/GenBank/DDBJ whole genome shotgun (WGS) entry which is preliminary data.</text>
</comment>
<sequence>TSRIVHKIEQRYFIETVEGELEEVKIADDTQTGELIARIYEERKINS</sequence>
<gene>
    <name evidence="1" type="ORF">LCGC14_3013280</name>
</gene>
<organism evidence="1">
    <name type="scientific">marine sediment metagenome</name>
    <dbReference type="NCBI Taxonomy" id="412755"/>
    <lineage>
        <taxon>unclassified sequences</taxon>
        <taxon>metagenomes</taxon>
        <taxon>ecological metagenomes</taxon>
    </lineage>
</organism>